<evidence type="ECO:0000313" key="2">
    <source>
        <dbReference type="Proteomes" id="UP000595437"/>
    </source>
</evidence>
<proteinExistence type="predicted"/>
<dbReference type="EMBL" id="CP045904">
    <property type="protein sequence ID" value="QQP35963.1"/>
    <property type="molecule type" value="Genomic_DNA"/>
</dbReference>
<sequence>MELSSIPVFRLCEEENETHIILIYACHRTRMEMDEFADDIRRRKKPVEEFLLKGFLVL</sequence>
<dbReference type="Proteomes" id="UP000595437">
    <property type="component" value="Chromosome 15"/>
</dbReference>
<organism evidence="1 2">
    <name type="scientific">Caligus rogercresseyi</name>
    <name type="common">Sea louse</name>
    <dbReference type="NCBI Taxonomy" id="217165"/>
    <lineage>
        <taxon>Eukaryota</taxon>
        <taxon>Metazoa</taxon>
        <taxon>Ecdysozoa</taxon>
        <taxon>Arthropoda</taxon>
        <taxon>Crustacea</taxon>
        <taxon>Multicrustacea</taxon>
        <taxon>Hexanauplia</taxon>
        <taxon>Copepoda</taxon>
        <taxon>Siphonostomatoida</taxon>
        <taxon>Caligidae</taxon>
        <taxon>Caligus</taxon>
    </lineage>
</organism>
<dbReference type="AlphaFoldDB" id="A0A7T8JUX8"/>
<evidence type="ECO:0000313" key="1">
    <source>
        <dbReference type="EMBL" id="QQP35963.1"/>
    </source>
</evidence>
<keyword evidence="2" id="KW-1185">Reference proteome</keyword>
<accession>A0A7T8JUX8</accession>
<reference evidence="2" key="1">
    <citation type="submission" date="2021-01" db="EMBL/GenBank/DDBJ databases">
        <title>Caligus Genome Assembly.</title>
        <authorList>
            <person name="Gallardo-Escarate C."/>
        </authorList>
    </citation>
    <scope>NUCLEOTIDE SEQUENCE [LARGE SCALE GENOMIC DNA]</scope>
</reference>
<name>A0A7T8JUX8_CALRO</name>
<protein>
    <submittedName>
        <fullName evidence="1">Uncharacterized protein</fullName>
    </submittedName>
</protein>
<gene>
    <name evidence="1" type="ORF">FKW44_020922</name>
</gene>